<evidence type="ECO:0000256" key="1">
    <source>
        <dbReference type="SAM" id="Phobius"/>
    </source>
</evidence>
<organism evidence="2 3">
    <name type="scientific">Bizionia arctica</name>
    <dbReference type="NCBI Taxonomy" id="1495645"/>
    <lineage>
        <taxon>Bacteria</taxon>
        <taxon>Pseudomonadati</taxon>
        <taxon>Bacteroidota</taxon>
        <taxon>Flavobacteriia</taxon>
        <taxon>Flavobacteriales</taxon>
        <taxon>Flavobacteriaceae</taxon>
        <taxon>Bizionia</taxon>
    </lineage>
</organism>
<dbReference type="AlphaFoldDB" id="A0A917GVS0"/>
<comment type="caution">
    <text evidence="2">The sequence shown here is derived from an EMBL/GenBank/DDBJ whole genome shotgun (WGS) entry which is preliminary data.</text>
</comment>
<protein>
    <submittedName>
        <fullName evidence="2">Uncharacterized protein</fullName>
    </submittedName>
</protein>
<reference evidence="2" key="1">
    <citation type="journal article" date="2014" name="Int. J. Syst. Evol. Microbiol.">
        <title>Complete genome sequence of Corynebacterium casei LMG S-19264T (=DSM 44701T), isolated from a smear-ripened cheese.</title>
        <authorList>
            <consortium name="US DOE Joint Genome Institute (JGI-PGF)"/>
            <person name="Walter F."/>
            <person name="Albersmeier A."/>
            <person name="Kalinowski J."/>
            <person name="Ruckert C."/>
        </authorList>
    </citation>
    <scope>NUCLEOTIDE SEQUENCE</scope>
    <source>
        <strain evidence="2">CGMCC 1.12751</strain>
    </source>
</reference>
<gene>
    <name evidence="2" type="ORF">GCM10010976_30880</name>
</gene>
<accession>A0A917GVS0</accession>
<reference evidence="2" key="2">
    <citation type="submission" date="2020-09" db="EMBL/GenBank/DDBJ databases">
        <authorList>
            <person name="Sun Q."/>
            <person name="Zhou Y."/>
        </authorList>
    </citation>
    <scope>NUCLEOTIDE SEQUENCE</scope>
    <source>
        <strain evidence="2">CGMCC 1.12751</strain>
    </source>
</reference>
<dbReference type="Pfam" id="PF19617">
    <property type="entry name" value="DUF6122"/>
    <property type="match status" value="1"/>
</dbReference>
<dbReference type="Proteomes" id="UP000625976">
    <property type="component" value="Unassembled WGS sequence"/>
</dbReference>
<name>A0A917GVS0_9FLAO</name>
<dbReference type="RefSeq" id="WP_188466506.1">
    <property type="nucleotide sequence ID" value="NZ_BMFQ01000004.1"/>
</dbReference>
<feature type="transmembrane region" description="Helical" evidence="1">
    <location>
        <begin position="58"/>
        <end position="77"/>
    </location>
</feature>
<keyword evidence="1" id="KW-1133">Transmembrane helix</keyword>
<dbReference type="InterPro" id="IPR046125">
    <property type="entry name" value="DUF6122"/>
</dbReference>
<sequence>MIQPVVHYGIHFLLPLVVALLFFKKHWIKAYLIMLCGMFIDLDHLLANPMFAPNRCSINFHPLHTYYAIAVYVLLLFPKKTRLIGLGLVIHILADSVDCMMM</sequence>
<evidence type="ECO:0000313" key="3">
    <source>
        <dbReference type="Proteomes" id="UP000625976"/>
    </source>
</evidence>
<feature type="transmembrane region" description="Helical" evidence="1">
    <location>
        <begin position="30"/>
        <end position="52"/>
    </location>
</feature>
<feature type="transmembrane region" description="Helical" evidence="1">
    <location>
        <begin position="6"/>
        <end position="23"/>
    </location>
</feature>
<keyword evidence="3" id="KW-1185">Reference proteome</keyword>
<dbReference type="EMBL" id="BMFQ01000004">
    <property type="protein sequence ID" value="GGG57828.1"/>
    <property type="molecule type" value="Genomic_DNA"/>
</dbReference>
<keyword evidence="1" id="KW-0812">Transmembrane</keyword>
<evidence type="ECO:0000313" key="2">
    <source>
        <dbReference type="EMBL" id="GGG57828.1"/>
    </source>
</evidence>
<keyword evidence="1" id="KW-0472">Membrane</keyword>
<proteinExistence type="predicted"/>